<dbReference type="Proteomes" id="UP001612915">
    <property type="component" value="Unassembled WGS sequence"/>
</dbReference>
<sequence>MRMVACDLDGTIVRADGTVSRRTKEALTACEKQGVEVVFVTGRPPRWVAPIASLTGNRGVALCGNGAAVLDLSTGVVTESHPLSIIDLLDAVARLRVRLPGAVFAIETMTGYRREPAFLPGHAEGAGEEIQVGALADLLIDMPPVLKVLVKLAAPYDRMRADDMLAAARAAVAGLAEAVHSNPDGGMLELSAVGVTKSAALSRLARKLGVSPRDVVAFGDMPNDVDMLEWAGDGYAMEGGHRDAIRAAGQTAPPCEEDGVAQVLERLLFPAKAKAKAKKAPATRPVGPPPAQRLDLSDAAPTAAGPVTVLRPDQTFSR</sequence>
<evidence type="ECO:0000313" key="2">
    <source>
        <dbReference type="EMBL" id="MFI7586124.1"/>
    </source>
</evidence>
<dbReference type="Gene3D" id="3.40.50.1000">
    <property type="entry name" value="HAD superfamily/HAD-like"/>
    <property type="match status" value="1"/>
</dbReference>
<dbReference type="EC" id="3.1.3.-" evidence="2"/>
<accession>A0ABW8AID7</accession>
<dbReference type="InterPro" id="IPR023214">
    <property type="entry name" value="HAD_sf"/>
</dbReference>
<evidence type="ECO:0000313" key="3">
    <source>
        <dbReference type="Proteomes" id="UP001612915"/>
    </source>
</evidence>
<comment type="caution">
    <text evidence="2">The sequence shown here is derived from an EMBL/GenBank/DDBJ whole genome shotgun (WGS) entry which is preliminary data.</text>
</comment>
<dbReference type="RefSeq" id="WP_398275217.1">
    <property type="nucleotide sequence ID" value="NZ_JBITLV010000001.1"/>
</dbReference>
<dbReference type="SUPFAM" id="SSF56784">
    <property type="entry name" value="HAD-like"/>
    <property type="match status" value="1"/>
</dbReference>
<dbReference type="Pfam" id="PF08282">
    <property type="entry name" value="Hydrolase_3"/>
    <property type="match status" value="1"/>
</dbReference>
<dbReference type="PANTHER" id="PTHR10000:SF8">
    <property type="entry name" value="HAD SUPERFAMILY HYDROLASE-LIKE, TYPE 3"/>
    <property type="match status" value="1"/>
</dbReference>
<dbReference type="EMBL" id="JBITLV010000001">
    <property type="protein sequence ID" value="MFI7586124.1"/>
    <property type="molecule type" value="Genomic_DNA"/>
</dbReference>
<protein>
    <submittedName>
        <fullName evidence="2">HAD family hydrolase</fullName>
        <ecNumber evidence="2">3.1.3.-</ecNumber>
    </submittedName>
</protein>
<feature type="region of interest" description="Disordered" evidence="1">
    <location>
        <begin position="275"/>
        <end position="318"/>
    </location>
</feature>
<gene>
    <name evidence="2" type="ORF">ACIB24_03500</name>
</gene>
<keyword evidence="3" id="KW-1185">Reference proteome</keyword>
<proteinExistence type="predicted"/>
<dbReference type="Gene3D" id="3.30.1240.10">
    <property type="match status" value="1"/>
</dbReference>
<evidence type="ECO:0000256" key="1">
    <source>
        <dbReference type="SAM" id="MobiDB-lite"/>
    </source>
</evidence>
<dbReference type="GO" id="GO:0016787">
    <property type="term" value="F:hydrolase activity"/>
    <property type="evidence" value="ECO:0007669"/>
    <property type="project" value="UniProtKB-KW"/>
</dbReference>
<reference evidence="2 3" key="1">
    <citation type="submission" date="2024-10" db="EMBL/GenBank/DDBJ databases">
        <title>The Natural Products Discovery Center: Release of the First 8490 Sequenced Strains for Exploring Actinobacteria Biosynthetic Diversity.</title>
        <authorList>
            <person name="Kalkreuter E."/>
            <person name="Kautsar S.A."/>
            <person name="Yang D."/>
            <person name="Bader C.D."/>
            <person name="Teijaro C.N."/>
            <person name="Fluegel L."/>
            <person name="Davis C.M."/>
            <person name="Simpson J.R."/>
            <person name="Lauterbach L."/>
            <person name="Steele A.D."/>
            <person name="Gui C."/>
            <person name="Meng S."/>
            <person name="Li G."/>
            <person name="Viehrig K."/>
            <person name="Ye F."/>
            <person name="Su P."/>
            <person name="Kiefer A.F."/>
            <person name="Nichols A."/>
            <person name="Cepeda A.J."/>
            <person name="Yan W."/>
            <person name="Fan B."/>
            <person name="Jiang Y."/>
            <person name="Adhikari A."/>
            <person name="Zheng C.-J."/>
            <person name="Schuster L."/>
            <person name="Cowan T.M."/>
            <person name="Smanski M.J."/>
            <person name="Chevrette M.G."/>
            <person name="De Carvalho L.P.S."/>
            <person name="Shen B."/>
        </authorList>
    </citation>
    <scope>NUCLEOTIDE SEQUENCE [LARGE SCALE GENOMIC DNA]</scope>
    <source>
        <strain evidence="2 3">NPDC049639</strain>
    </source>
</reference>
<dbReference type="InterPro" id="IPR036412">
    <property type="entry name" value="HAD-like_sf"/>
</dbReference>
<organism evidence="2 3">
    <name type="scientific">Spongisporangium articulatum</name>
    <dbReference type="NCBI Taxonomy" id="3362603"/>
    <lineage>
        <taxon>Bacteria</taxon>
        <taxon>Bacillati</taxon>
        <taxon>Actinomycetota</taxon>
        <taxon>Actinomycetes</taxon>
        <taxon>Kineosporiales</taxon>
        <taxon>Kineosporiaceae</taxon>
        <taxon>Spongisporangium</taxon>
    </lineage>
</organism>
<dbReference type="PANTHER" id="PTHR10000">
    <property type="entry name" value="PHOSPHOSERINE PHOSPHATASE"/>
    <property type="match status" value="1"/>
</dbReference>
<keyword evidence="2" id="KW-0378">Hydrolase</keyword>
<name>A0ABW8AID7_9ACTN</name>